<dbReference type="Proteomes" id="UP000095287">
    <property type="component" value="Unplaced"/>
</dbReference>
<evidence type="ECO:0000313" key="2">
    <source>
        <dbReference type="Proteomes" id="UP000095287"/>
    </source>
</evidence>
<feature type="chain" id="PRO_5009313303" evidence="1">
    <location>
        <begin position="19"/>
        <end position="120"/>
    </location>
</feature>
<accession>A0A1I7ZD57</accession>
<keyword evidence="1" id="KW-0732">Signal</keyword>
<feature type="signal peptide" evidence="1">
    <location>
        <begin position="1"/>
        <end position="18"/>
    </location>
</feature>
<dbReference type="WBParaSite" id="L893_g25163.t1">
    <property type="protein sequence ID" value="L893_g25163.t1"/>
    <property type="gene ID" value="L893_g25163"/>
</dbReference>
<protein>
    <submittedName>
        <fullName evidence="3">Activin_recp domain-containing protein</fullName>
    </submittedName>
</protein>
<dbReference type="AlphaFoldDB" id="A0A1I7ZD57"/>
<keyword evidence="2" id="KW-1185">Reference proteome</keyword>
<sequence>MPLSMFLLSVAFISIVYGCTPLTPKADPPLERKCAAGKILKEVVGGKNICCKPDDNYVKGSGICCTKGRVARTAVPSTRFVCCELKFTKAFAAEDGRNWCCEEKFTRILVKEDNSMQCVE</sequence>
<evidence type="ECO:0000313" key="3">
    <source>
        <dbReference type="WBParaSite" id="L893_g25163.t1"/>
    </source>
</evidence>
<reference evidence="3" key="1">
    <citation type="submission" date="2016-11" db="UniProtKB">
        <authorList>
            <consortium name="WormBaseParasite"/>
        </authorList>
    </citation>
    <scope>IDENTIFICATION</scope>
</reference>
<name>A0A1I7ZD57_9BILA</name>
<organism evidence="2 3">
    <name type="scientific">Steinernema glaseri</name>
    <dbReference type="NCBI Taxonomy" id="37863"/>
    <lineage>
        <taxon>Eukaryota</taxon>
        <taxon>Metazoa</taxon>
        <taxon>Ecdysozoa</taxon>
        <taxon>Nematoda</taxon>
        <taxon>Chromadorea</taxon>
        <taxon>Rhabditida</taxon>
        <taxon>Tylenchina</taxon>
        <taxon>Panagrolaimomorpha</taxon>
        <taxon>Strongyloidoidea</taxon>
        <taxon>Steinernematidae</taxon>
        <taxon>Steinernema</taxon>
    </lineage>
</organism>
<proteinExistence type="predicted"/>
<evidence type="ECO:0000256" key="1">
    <source>
        <dbReference type="SAM" id="SignalP"/>
    </source>
</evidence>